<dbReference type="Gene3D" id="3.20.20.80">
    <property type="entry name" value="Glycosidases"/>
    <property type="match status" value="1"/>
</dbReference>
<proteinExistence type="inferred from homology"/>
<evidence type="ECO:0000256" key="1">
    <source>
        <dbReference type="ARBA" id="ARBA00004609"/>
    </source>
</evidence>
<feature type="chain" id="PRO_5044968843" description="1,3-beta-glucanosyltransferase" evidence="5">
    <location>
        <begin position="20"/>
        <end position="476"/>
    </location>
</feature>
<keyword evidence="5" id="KW-0472">Membrane</keyword>
<dbReference type="PANTHER" id="PTHR31468:SF8">
    <property type="entry name" value="1,3-BETA-GLUCANOSYLTRANSFERASE GAS2"/>
    <property type="match status" value="1"/>
</dbReference>
<evidence type="ECO:0000256" key="4">
    <source>
        <dbReference type="ARBA" id="ARBA00023180"/>
    </source>
</evidence>
<evidence type="ECO:0000256" key="5">
    <source>
        <dbReference type="RuleBase" id="RU361209"/>
    </source>
</evidence>
<keyword evidence="5" id="KW-0449">Lipoprotein</keyword>
<keyword evidence="5" id="KW-0336">GPI-anchor</keyword>
<accession>A0ABR3ZPH5</accession>
<comment type="function">
    <text evidence="5">Splits internally a 1,3-beta-glucan molecule and transfers the newly generated reducing end (the donor) to the non-reducing end of another 1,3-beta-glucan molecule (the acceptor) forming a 1,3-beta linkage, resulting in the elongation of 1,3-beta-glucan chains in the cell wall.</text>
</comment>
<gene>
    <name evidence="7" type="ORF">Sste5346_001819</name>
</gene>
<comment type="similarity">
    <text evidence="2 5">Belongs to the glycosyl hydrolase 72 family.</text>
</comment>
<evidence type="ECO:0000256" key="2">
    <source>
        <dbReference type="ARBA" id="ARBA00007528"/>
    </source>
</evidence>
<dbReference type="EC" id="2.4.1.-" evidence="5"/>
<feature type="region of interest" description="Disordered" evidence="6">
    <location>
        <begin position="382"/>
        <end position="447"/>
    </location>
</feature>
<evidence type="ECO:0000313" key="7">
    <source>
        <dbReference type="EMBL" id="KAL1901414.1"/>
    </source>
</evidence>
<keyword evidence="3 5" id="KW-0732">Signal</keyword>
<keyword evidence="8" id="KW-1185">Reference proteome</keyword>
<comment type="subcellular location">
    <subcellularLocation>
        <location evidence="1 5">Cell membrane</location>
        <topology evidence="1 5">Lipid-anchor</topology>
        <topology evidence="1 5">GPI-anchor</topology>
    </subcellularLocation>
</comment>
<sequence>MKFTTVSGALLAAAASVDAASSSSSLPPVSVVGNKFFNEDGSQFFIKGIAYQLSQDDPLIDGDQCARDVELMKTLGTNTIRVYHVDPTANHDSCMSALASAGIYTLIDLDTFDTYIMDPTMPAPTWTETQFGRYAAVMDAFASYTNVLGFFVGNEVIAVTNQSIAAPYIKAAAHDMKVYRDSKDYRKIPVGYSAADIAELRPMLQDYLTCGGNAADNIDFFSLNSYEWCDPSTFTNSGYANLEKQALNFPVPLFFSETGCNVPGPRLFEDQASILGPDMDSNWCGAIVYEWIQEANNYGLITYGDGSSSDDAPRSGTPKPMTPDFANLKNQWATLNPTGVKSADYNTKSVSTRDCPAATQGGWEVDGNVPIPTLEAAAISAGSKASGGGSSYTPATATGTGAGSKSTGGADKTSDTTSSGSGSGSNSGSSPSPSSTSSAKSSASSLSPKSLSVFNREFTVAGAALVGVMMVFTLCL</sequence>
<feature type="signal peptide" evidence="5">
    <location>
        <begin position="1"/>
        <end position="19"/>
    </location>
</feature>
<keyword evidence="5" id="KW-0808">Transferase</keyword>
<reference evidence="7 8" key="1">
    <citation type="journal article" date="2024" name="IMA Fungus">
        <title>IMA Genome - F19 : A genome assembly and annotation guide to empower mycologists, including annotated draft genome sequences of Ceratocystis pirilliformis, Diaporthe australafricana, Fusarium ophioides, Paecilomyces lecythidis, and Sporothrix stenoceras.</title>
        <authorList>
            <person name="Aylward J."/>
            <person name="Wilson A.M."/>
            <person name="Visagie C.M."/>
            <person name="Spraker J."/>
            <person name="Barnes I."/>
            <person name="Buitendag C."/>
            <person name="Ceriani C."/>
            <person name="Del Mar Angel L."/>
            <person name="du Plessis D."/>
            <person name="Fuchs T."/>
            <person name="Gasser K."/>
            <person name="Kramer D."/>
            <person name="Li W."/>
            <person name="Munsamy K."/>
            <person name="Piso A."/>
            <person name="Price J.L."/>
            <person name="Sonnekus B."/>
            <person name="Thomas C."/>
            <person name="van der Nest A."/>
            <person name="van Dijk A."/>
            <person name="van Heerden A."/>
            <person name="van Vuuren N."/>
            <person name="Yilmaz N."/>
            <person name="Duong T.A."/>
            <person name="van der Merwe N.A."/>
            <person name="Wingfield M.J."/>
            <person name="Wingfield B.D."/>
        </authorList>
    </citation>
    <scope>NUCLEOTIDE SEQUENCE [LARGE SCALE GENOMIC DNA]</scope>
    <source>
        <strain evidence="7 8">CMW 5346</strain>
    </source>
</reference>
<dbReference type="InterPro" id="IPR004886">
    <property type="entry name" value="Glucanosyltransferase"/>
</dbReference>
<keyword evidence="4" id="KW-0325">Glycoprotein</keyword>
<dbReference type="Pfam" id="PF03198">
    <property type="entry name" value="Glyco_hydro_72"/>
    <property type="match status" value="1"/>
</dbReference>
<dbReference type="EMBL" id="JAWCUI010000007">
    <property type="protein sequence ID" value="KAL1901414.1"/>
    <property type="molecule type" value="Genomic_DNA"/>
</dbReference>
<evidence type="ECO:0000256" key="3">
    <source>
        <dbReference type="ARBA" id="ARBA00022729"/>
    </source>
</evidence>
<evidence type="ECO:0000313" key="8">
    <source>
        <dbReference type="Proteomes" id="UP001583186"/>
    </source>
</evidence>
<dbReference type="Proteomes" id="UP001583186">
    <property type="component" value="Unassembled WGS sequence"/>
</dbReference>
<evidence type="ECO:0000256" key="6">
    <source>
        <dbReference type="SAM" id="MobiDB-lite"/>
    </source>
</evidence>
<dbReference type="PANTHER" id="PTHR31468">
    <property type="entry name" value="1,3-BETA-GLUCANOSYLTRANSFERASE GAS1"/>
    <property type="match status" value="1"/>
</dbReference>
<dbReference type="InterPro" id="IPR017853">
    <property type="entry name" value="GH"/>
</dbReference>
<name>A0ABR3ZPH5_9PEZI</name>
<dbReference type="SUPFAM" id="SSF51445">
    <property type="entry name" value="(Trans)glycosidases"/>
    <property type="match status" value="1"/>
</dbReference>
<protein>
    <recommendedName>
        <fullName evidence="5">1,3-beta-glucanosyltransferase</fullName>
        <ecNumber evidence="5">2.4.1.-</ecNumber>
    </recommendedName>
</protein>
<feature type="compositionally biased region" description="Low complexity" evidence="6">
    <location>
        <begin position="391"/>
        <end position="447"/>
    </location>
</feature>
<comment type="caution">
    <text evidence="7">The sequence shown here is derived from an EMBL/GenBank/DDBJ whole genome shotgun (WGS) entry which is preliminary data.</text>
</comment>
<organism evidence="7 8">
    <name type="scientific">Sporothrix stenoceras</name>
    <dbReference type="NCBI Taxonomy" id="5173"/>
    <lineage>
        <taxon>Eukaryota</taxon>
        <taxon>Fungi</taxon>
        <taxon>Dikarya</taxon>
        <taxon>Ascomycota</taxon>
        <taxon>Pezizomycotina</taxon>
        <taxon>Sordariomycetes</taxon>
        <taxon>Sordariomycetidae</taxon>
        <taxon>Ophiostomatales</taxon>
        <taxon>Ophiostomataceae</taxon>
        <taxon>Sporothrix</taxon>
    </lineage>
</organism>